<dbReference type="EMBL" id="JAZGJQ010000002">
    <property type="protein sequence ID" value="MEE6146904.1"/>
    <property type="molecule type" value="Genomic_DNA"/>
</dbReference>
<evidence type="ECO:0000256" key="3">
    <source>
        <dbReference type="ARBA" id="ARBA00022448"/>
    </source>
</evidence>
<dbReference type="InterPro" id="IPR003804">
    <property type="entry name" value="Lactate_perm"/>
</dbReference>
<keyword evidence="6 8" id="KW-1133">Transmembrane helix</keyword>
<organism evidence="9 10">
    <name type="scientific">Olsenella absiana</name>
    <dbReference type="NCBI Taxonomy" id="3115222"/>
    <lineage>
        <taxon>Bacteria</taxon>
        <taxon>Bacillati</taxon>
        <taxon>Actinomycetota</taxon>
        <taxon>Coriobacteriia</taxon>
        <taxon>Coriobacteriales</taxon>
        <taxon>Atopobiaceae</taxon>
        <taxon>Olsenella</taxon>
    </lineage>
</organism>
<evidence type="ECO:0000256" key="7">
    <source>
        <dbReference type="ARBA" id="ARBA00023136"/>
    </source>
</evidence>
<feature type="transmembrane region" description="Helical" evidence="8">
    <location>
        <begin position="30"/>
        <end position="51"/>
    </location>
</feature>
<protein>
    <recommendedName>
        <fullName evidence="8">L-lactate permease</fullName>
    </recommendedName>
</protein>
<evidence type="ECO:0000256" key="5">
    <source>
        <dbReference type="ARBA" id="ARBA00022692"/>
    </source>
</evidence>
<comment type="function">
    <text evidence="8">Uptake of L-lactate across the membrane. Can also transport D-lactate and glycolate.</text>
</comment>
<name>A0ABU7R8H6_9ACTN</name>
<keyword evidence="4 8" id="KW-1003">Cell membrane</keyword>
<dbReference type="PANTHER" id="PTHR30003:SF0">
    <property type="entry name" value="GLYCOLATE PERMEASE GLCA-RELATED"/>
    <property type="match status" value="1"/>
</dbReference>
<feature type="transmembrane region" description="Helical" evidence="8">
    <location>
        <begin position="252"/>
        <end position="269"/>
    </location>
</feature>
<dbReference type="PANTHER" id="PTHR30003">
    <property type="entry name" value="L-LACTATE PERMEASE"/>
    <property type="match status" value="1"/>
</dbReference>
<feature type="transmembrane region" description="Helical" evidence="8">
    <location>
        <begin position="543"/>
        <end position="562"/>
    </location>
</feature>
<reference evidence="9 10" key="1">
    <citation type="submission" date="2024-01" db="EMBL/GenBank/DDBJ databases">
        <title>Description of Olsenella sp. nov., isolated from pig feces.</title>
        <authorList>
            <person name="Chang Y.-H."/>
        </authorList>
    </citation>
    <scope>NUCLEOTIDE SEQUENCE [LARGE SCALE GENOMIC DNA]</scope>
    <source>
        <strain evidence="9 10">YH-ols2223</strain>
    </source>
</reference>
<evidence type="ECO:0000256" key="1">
    <source>
        <dbReference type="ARBA" id="ARBA00004651"/>
    </source>
</evidence>
<keyword evidence="5 8" id="KW-0812">Transmembrane</keyword>
<keyword evidence="10" id="KW-1185">Reference proteome</keyword>
<dbReference type="Proteomes" id="UP001332931">
    <property type="component" value="Unassembled WGS sequence"/>
</dbReference>
<evidence type="ECO:0000256" key="4">
    <source>
        <dbReference type="ARBA" id="ARBA00022475"/>
    </source>
</evidence>
<sequence>MYSLIAAVPILACVVMMVFFNQPATRSLITAWLLACVVGVLVWGMSLQGALAQTLAGFLNALSTIFIIFGAIFLMNTLKQSGAMASISTMFNSITRDARIQAVLIGFVFAGFVEGSSGFGTPAALCAPILMGLGFPPLAAATICLIYNSTPVNPGPVGVPLITAASVVKDQVVQAGGDFDKFQFLLTRWVCIPNMIGGVFIIFIGVCVLCKVYGRNHSFKDALPALPFCLFSAAVVACFYLFMAIFVGTPELVSMVGFIAALPVLMLAARKGFLMPKDEWTFEGVEEWGDKSWQSSVEVSKTKSKGMSTKLAWLPYVIIGVLLVLTRLNAFGLKDLFNSAALTTNVTGILGVENANWKFSWLYNPGLFPFVPVAALTMLLHHMSGEECATAVRDSFKQAKGAAIALLFGVAMVQIYRYTSSAAIGATVGEAAEYTFKNSSMLYMMATGLASVFSSAYFVVAPLIGVLGAFMSGSCTVSNTLFASLQFETASIVGLPQILIIALQTMGGGIGNMVCVNNIVSVCATTGTNGVEGKILRVNIWPCLIYATIVMLVIGAVILSGFNPMPEMLAR</sequence>
<gene>
    <name evidence="9" type="ORF">VXJ25_02660</name>
</gene>
<evidence type="ECO:0000313" key="9">
    <source>
        <dbReference type="EMBL" id="MEE6146904.1"/>
    </source>
</evidence>
<comment type="caution">
    <text evidence="9">The sequence shown here is derived from an EMBL/GenBank/DDBJ whole genome shotgun (WGS) entry which is preliminary data.</text>
</comment>
<feature type="transmembrane region" description="Helical" evidence="8">
    <location>
        <begin position="225"/>
        <end position="246"/>
    </location>
</feature>
<feature type="transmembrane region" description="Helical" evidence="8">
    <location>
        <begin position="58"/>
        <end position="78"/>
    </location>
</feature>
<feature type="transmembrane region" description="Helical" evidence="8">
    <location>
        <begin position="311"/>
        <end position="330"/>
    </location>
</feature>
<evidence type="ECO:0000256" key="6">
    <source>
        <dbReference type="ARBA" id="ARBA00022989"/>
    </source>
</evidence>
<comment type="similarity">
    <text evidence="2 8">Belongs to the lactate permease family.</text>
</comment>
<accession>A0ABU7R8H6</accession>
<feature type="transmembrane region" description="Helical" evidence="8">
    <location>
        <begin position="361"/>
        <end position="380"/>
    </location>
</feature>
<comment type="caution">
    <text evidence="8">Lacks conserved residue(s) required for the propagation of feature annotation.</text>
</comment>
<feature type="transmembrane region" description="Helical" evidence="8">
    <location>
        <begin position="401"/>
        <end position="420"/>
    </location>
</feature>
<proteinExistence type="inferred from homology"/>
<evidence type="ECO:0000313" key="10">
    <source>
        <dbReference type="Proteomes" id="UP001332931"/>
    </source>
</evidence>
<evidence type="ECO:0000256" key="2">
    <source>
        <dbReference type="ARBA" id="ARBA00010100"/>
    </source>
</evidence>
<comment type="subcellular location">
    <subcellularLocation>
        <location evidence="1 8">Cell membrane</location>
        <topology evidence="1 8">Multi-pass membrane protein</topology>
    </subcellularLocation>
</comment>
<dbReference type="Pfam" id="PF02652">
    <property type="entry name" value="Lactate_perm"/>
    <property type="match status" value="1"/>
</dbReference>
<keyword evidence="3 8" id="KW-0813">Transport</keyword>
<feature type="transmembrane region" description="Helical" evidence="8">
    <location>
        <begin position="440"/>
        <end position="464"/>
    </location>
</feature>
<evidence type="ECO:0000256" key="8">
    <source>
        <dbReference type="RuleBase" id="RU365092"/>
    </source>
</evidence>
<keyword evidence="7 8" id="KW-0472">Membrane</keyword>
<feature type="transmembrane region" description="Helical" evidence="8">
    <location>
        <begin position="192"/>
        <end position="213"/>
    </location>
</feature>